<dbReference type="EMBL" id="PVNS01000001">
    <property type="protein sequence ID" value="PRO67215.1"/>
    <property type="molecule type" value="Genomic_DNA"/>
</dbReference>
<proteinExistence type="predicted"/>
<feature type="signal peptide" evidence="1">
    <location>
        <begin position="1"/>
        <end position="26"/>
    </location>
</feature>
<dbReference type="AlphaFoldDB" id="A0A2P6MLP9"/>
<evidence type="ECO:0000259" key="2">
    <source>
        <dbReference type="Pfam" id="PF07833"/>
    </source>
</evidence>
<dbReference type="SUPFAM" id="SSF55383">
    <property type="entry name" value="Copper amine oxidase, domain N"/>
    <property type="match status" value="1"/>
</dbReference>
<sequence length="141" mass="14811">MRLTVKGTAILLLLFSLLLPAGGAAAEQIVVDNGKIENGRTLLPLRAVAEAGGSDVTWNQSAREVTIVRGSTTVVLPVTGGDVRINGQAVPVNVGARVENGVTFIPLRTFSAAFRLPLSWDQASRTASVVYDGTTVIVLTR</sequence>
<gene>
    <name evidence="3" type="ORF">C6I21_01240</name>
</gene>
<dbReference type="InterPro" id="IPR012854">
    <property type="entry name" value="Cu_amine_oxidase-like_N"/>
</dbReference>
<keyword evidence="4" id="KW-1185">Reference proteome</keyword>
<comment type="caution">
    <text evidence="3">The sequence shown here is derived from an EMBL/GenBank/DDBJ whole genome shotgun (WGS) entry which is preliminary data.</text>
</comment>
<protein>
    <recommendedName>
        <fullName evidence="2">Copper amine oxidase-like N-terminal domain-containing protein</fullName>
    </recommendedName>
</protein>
<reference evidence="3 4" key="1">
    <citation type="submission" date="2018-03" db="EMBL/GenBank/DDBJ databases">
        <title>Bacillus urumqiensis sp. nov., a moderately haloalkaliphilic bacterium isolated from a salt lake.</title>
        <authorList>
            <person name="Zhao B."/>
            <person name="Liao Z."/>
        </authorList>
    </citation>
    <scope>NUCLEOTIDE SEQUENCE [LARGE SCALE GENOMIC DNA]</scope>
    <source>
        <strain evidence="3 4">BZ-SZ-XJ18</strain>
    </source>
</reference>
<keyword evidence="1" id="KW-0732">Signal</keyword>
<evidence type="ECO:0000313" key="4">
    <source>
        <dbReference type="Proteomes" id="UP000243650"/>
    </source>
</evidence>
<feature type="domain" description="Copper amine oxidase-like N-terminal" evidence="2">
    <location>
        <begin position="35"/>
        <end position="128"/>
    </location>
</feature>
<accession>A0A2P6MLP9</accession>
<dbReference type="Gene3D" id="3.30.457.10">
    <property type="entry name" value="Copper amine oxidase-like, N-terminal domain"/>
    <property type="match status" value="1"/>
</dbReference>
<organism evidence="3 4">
    <name type="scientific">Alkalicoccus urumqiensis</name>
    <name type="common">Bacillus urumqiensis</name>
    <dbReference type="NCBI Taxonomy" id="1548213"/>
    <lineage>
        <taxon>Bacteria</taxon>
        <taxon>Bacillati</taxon>
        <taxon>Bacillota</taxon>
        <taxon>Bacilli</taxon>
        <taxon>Bacillales</taxon>
        <taxon>Bacillaceae</taxon>
        <taxon>Alkalicoccus</taxon>
    </lineage>
</organism>
<dbReference type="Proteomes" id="UP000243650">
    <property type="component" value="Unassembled WGS sequence"/>
</dbReference>
<evidence type="ECO:0000256" key="1">
    <source>
        <dbReference type="SAM" id="SignalP"/>
    </source>
</evidence>
<dbReference type="RefSeq" id="WP_105957599.1">
    <property type="nucleotide sequence ID" value="NZ_PVNS01000001.1"/>
</dbReference>
<dbReference type="OrthoDB" id="1954422at2"/>
<evidence type="ECO:0000313" key="3">
    <source>
        <dbReference type="EMBL" id="PRO67215.1"/>
    </source>
</evidence>
<feature type="chain" id="PRO_5015182981" description="Copper amine oxidase-like N-terminal domain-containing protein" evidence="1">
    <location>
        <begin position="27"/>
        <end position="141"/>
    </location>
</feature>
<name>A0A2P6MLP9_ALKUR</name>
<dbReference type="InterPro" id="IPR036582">
    <property type="entry name" value="Mao_N_sf"/>
</dbReference>
<dbReference type="Pfam" id="PF07833">
    <property type="entry name" value="Cu_amine_oxidN1"/>
    <property type="match status" value="1"/>
</dbReference>